<evidence type="ECO:0000313" key="6">
    <source>
        <dbReference type="EMBL" id="EPN62729.1"/>
    </source>
</evidence>
<keyword evidence="2" id="KW-0378">Hydrolase</keyword>
<evidence type="ECO:0000313" key="7">
    <source>
        <dbReference type="Proteomes" id="UP000018849"/>
    </source>
</evidence>
<dbReference type="EMBL" id="AOKF01001111">
    <property type="protein sequence ID" value="EPN62729.1"/>
    <property type="molecule type" value="Genomic_DNA"/>
</dbReference>
<dbReference type="InterPro" id="IPR027417">
    <property type="entry name" value="P-loop_NTPase"/>
</dbReference>
<name>A0A656JZ64_PSESF</name>
<keyword evidence="3 6" id="KW-0347">Helicase</keyword>
<dbReference type="SUPFAM" id="SSF52540">
    <property type="entry name" value="P-loop containing nucleoside triphosphate hydrolases"/>
    <property type="match status" value="1"/>
</dbReference>
<keyword evidence="4" id="KW-0067">ATP-binding</keyword>
<comment type="caution">
    <text evidence="6">The sequence shown here is derived from an EMBL/GenBank/DDBJ whole genome shotgun (WGS) entry which is preliminary data.</text>
</comment>
<sequence>MQGRDLRVTAQTGSGKTAAFVLPILNRLIGPAKVRVDIRAVILLPTRELAQQTLKEVERFSQFTFVKAGLITGGEDFKV</sequence>
<dbReference type="InterPro" id="IPR014001">
    <property type="entry name" value="Helicase_ATP-bd"/>
</dbReference>
<dbReference type="GO" id="GO:0016787">
    <property type="term" value="F:hydrolase activity"/>
    <property type="evidence" value="ECO:0007669"/>
    <property type="project" value="UniProtKB-KW"/>
</dbReference>
<keyword evidence="1" id="KW-0547">Nucleotide-binding</keyword>
<gene>
    <name evidence="6" type="ORF">A245_13220</name>
</gene>
<dbReference type="Proteomes" id="UP000018849">
    <property type="component" value="Unassembled WGS sequence"/>
</dbReference>
<dbReference type="PROSITE" id="PS51192">
    <property type="entry name" value="HELICASE_ATP_BIND_1"/>
    <property type="match status" value="1"/>
</dbReference>
<accession>A0A656JZ64</accession>
<evidence type="ECO:0000256" key="2">
    <source>
        <dbReference type="ARBA" id="ARBA00022801"/>
    </source>
</evidence>
<dbReference type="AlphaFoldDB" id="A0A656JZ64"/>
<dbReference type="InterPro" id="IPR011545">
    <property type="entry name" value="DEAD/DEAH_box_helicase_dom"/>
</dbReference>
<evidence type="ECO:0000259" key="5">
    <source>
        <dbReference type="PROSITE" id="PS51192"/>
    </source>
</evidence>
<organism evidence="6 7">
    <name type="scientific">Pseudomonas syringae pv. actinidiae ICMP 19096</name>
    <dbReference type="NCBI Taxonomy" id="1194405"/>
    <lineage>
        <taxon>Bacteria</taxon>
        <taxon>Pseudomonadati</taxon>
        <taxon>Pseudomonadota</taxon>
        <taxon>Gammaproteobacteria</taxon>
        <taxon>Pseudomonadales</taxon>
        <taxon>Pseudomonadaceae</taxon>
        <taxon>Pseudomonas</taxon>
        <taxon>Pseudomonas syringae</taxon>
    </lineage>
</organism>
<dbReference type="GO" id="GO:0003676">
    <property type="term" value="F:nucleic acid binding"/>
    <property type="evidence" value="ECO:0007669"/>
    <property type="project" value="InterPro"/>
</dbReference>
<dbReference type="GO" id="GO:0003724">
    <property type="term" value="F:RNA helicase activity"/>
    <property type="evidence" value="ECO:0007669"/>
    <property type="project" value="TreeGrafter"/>
</dbReference>
<feature type="domain" description="Helicase ATP-binding" evidence="5">
    <location>
        <begin position="1"/>
        <end position="79"/>
    </location>
</feature>
<dbReference type="GO" id="GO:0005829">
    <property type="term" value="C:cytosol"/>
    <property type="evidence" value="ECO:0007669"/>
    <property type="project" value="TreeGrafter"/>
</dbReference>
<reference evidence="6 7" key="1">
    <citation type="journal article" date="2013" name="PLoS Pathog.">
        <title>Genomic analysis of the Kiwifruit pathogen Pseudomonas syringae pv. actinidiae provides insight into the origins of an emergent plant disease.</title>
        <authorList>
            <person name="McCann H.C."/>
            <person name="Rikkerink E.H."/>
            <person name="Bertels F."/>
            <person name="Fiers M."/>
            <person name="Lu A."/>
            <person name="Rees-George J."/>
            <person name="Andersen M.T."/>
            <person name="Gleave A.P."/>
            <person name="Haubold B."/>
            <person name="Wohlers M.W."/>
            <person name="Guttman D.S."/>
            <person name="Wang P.W."/>
            <person name="Straub C."/>
            <person name="Vanneste J.L."/>
            <person name="Rainey P.B."/>
            <person name="Templeton M.D."/>
        </authorList>
    </citation>
    <scope>NUCLEOTIDE SEQUENCE [LARGE SCALE GENOMIC DNA]</scope>
    <source>
        <strain evidence="6 7">ICMP 19096</strain>
    </source>
</reference>
<evidence type="ECO:0000256" key="3">
    <source>
        <dbReference type="ARBA" id="ARBA00022806"/>
    </source>
</evidence>
<dbReference type="PANTHER" id="PTHR47959">
    <property type="entry name" value="ATP-DEPENDENT RNA HELICASE RHLE-RELATED"/>
    <property type="match status" value="1"/>
</dbReference>
<feature type="non-terminal residue" evidence="6">
    <location>
        <position position="79"/>
    </location>
</feature>
<dbReference type="PANTHER" id="PTHR47959:SF3">
    <property type="entry name" value="ATP-DEPENDENT RNA HELICASE SRMB"/>
    <property type="match status" value="1"/>
</dbReference>
<dbReference type="InterPro" id="IPR050079">
    <property type="entry name" value="DEAD_box_RNA_helicase"/>
</dbReference>
<proteinExistence type="predicted"/>
<dbReference type="Gene3D" id="3.40.50.300">
    <property type="entry name" value="P-loop containing nucleotide triphosphate hydrolases"/>
    <property type="match status" value="1"/>
</dbReference>
<dbReference type="GO" id="GO:0005524">
    <property type="term" value="F:ATP binding"/>
    <property type="evidence" value="ECO:0007669"/>
    <property type="project" value="UniProtKB-KW"/>
</dbReference>
<evidence type="ECO:0000256" key="4">
    <source>
        <dbReference type="ARBA" id="ARBA00022840"/>
    </source>
</evidence>
<dbReference type="Pfam" id="PF00270">
    <property type="entry name" value="DEAD"/>
    <property type="match status" value="1"/>
</dbReference>
<protein>
    <submittedName>
        <fullName evidence="6">ATP-dependent RNA helicase SrmB</fullName>
    </submittedName>
</protein>
<evidence type="ECO:0000256" key="1">
    <source>
        <dbReference type="ARBA" id="ARBA00022741"/>
    </source>
</evidence>